<evidence type="ECO:0000256" key="4">
    <source>
        <dbReference type="ARBA" id="ARBA00010662"/>
    </source>
</evidence>
<dbReference type="Proteomes" id="UP000637002">
    <property type="component" value="Unassembled WGS sequence"/>
</dbReference>
<dbReference type="Pfam" id="PF01182">
    <property type="entry name" value="Glucosamine_iso"/>
    <property type="match status" value="1"/>
</dbReference>
<dbReference type="PANTHER" id="PTHR11054:SF0">
    <property type="entry name" value="6-PHOSPHOGLUCONOLACTONASE"/>
    <property type="match status" value="1"/>
</dbReference>
<comment type="pathway">
    <text evidence="3 7">Carbohydrate degradation; pentose phosphate pathway; D-ribulose 5-phosphate from D-glucose 6-phosphate (oxidative stage): step 2/3.</text>
</comment>
<evidence type="ECO:0000259" key="8">
    <source>
        <dbReference type="Pfam" id="PF01182"/>
    </source>
</evidence>
<protein>
    <recommendedName>
        <fullName evidence="6 7">6-phosphogluconolactonase</fullName>
        <shortName evidence="7">6PGL</shortName>
        <ecNumber evidence="5 7">3.1.1.31</ecNumber>
    </recommendedName>
</protein>
<gene>
    <name evidence="7" type="primary">pgl</name>
    <name evidence="9" type="ORF">GCM10010994_11670</name>
</gene>
<dbReference type="GO" id="GO:0006098">
    <property type="term" value="P:pentose-phosphate shunt"/>
    <property type="evidence" value="ECO:0007669"/>
    <property type="project" value="InterPro"/>
</dbReference>
<dbReference type="InterPro" id="IPR006148">
    <property type="entry name" value="Glc/Gal-6P_isomerase"/>
</dbReference>
<dbReference type="RefSeq" id="WP_188608203.1">
    <property type="nucleotide sequence ID" value="NZ_BMGG01000002.1"/>
</dbReference>
<dbReference type="AlphaFoldDB" id="A0A916X8H9"/>
<dbReference type="NCBIfam" id="TIGR01198">
    <property type="entry name" value="pgl"/>
    <property type="match status" value="1"/>
</dbReference>
<evidence type="ECO:0000256" key="7">
    <source>
        <dbReference type="RuleBase" id="RU365095"/>
    </source>
</evidence>
<dbReference type="SUPFAM" id="SSF100950">
    <property type="entry name" value="NagB/RpiA/CoA transferase-like"/>
    <property type="match status" value="1"/>
</dbReference>
<comment type="catalytic activity">
    <reaction evidence="1 7">
        <text>6-phospho-D-glucono-1,5-lactone + H2O = 6-phospho-D-gluconate + H(+)</text>
        <dbReference type="Rhea" id="RHEA:12556"/>
        <dbReference type="ChEBI" id="CHEBI:15377"/>
        <dbReference type="ChEBI" id="CHEBI:15378"/>
        <dbReference type="ChEBI" id="CHEBI:57955"/>
        <dbReference type="ChEBI" id="CHEBI:58759"/>
        <dbReference type="EC" id="3.1.1.31"/>
    </reaction>
</comment>
<accession>A0A916X8H9</accession>
<evidence type="ECO:0000256" key="5">
    <source>
        <dbReference type="ARBA" id="ARBA00013198"/>
    </source>
</evidence>
<dbReference type="Gene3D" id="3.40.50.1360">
    <property type="match status" value="1"/>
</dbReference>
<evidence type="ECO:0000256" key="3">
    <source>
        <dbReference type="ARBA" id="ARBA00004961"/>
    </source>
</evidence>
<keyword evidence="7" id="KW-0378">Hydrolase</keyword>
<dbReference type="EMBL" id="BMGG01000002">
    <property type="protein sequence ID" value="GGC54354.1"/>
    <property type="molecule type" value="Genomic_DNA"/>
</dbReference>
<evidence type="ECO:0000313" key="9">
    <source>
        <dbReference type="EMBL" id="GGC54354.1"/>
    </source>
</evidence>
<evidence type="ECO:0000313" key="10">
    <source>
        <dbReference type="Proteomes" id="UP000637002"/>
    </source>
</evidence>
<evidence type="ECO:0000256" key="6">
    <source>
        <dbReference type="ARBA" id="ARBA00020337"/>
    </source>
</evidence>
<dbReference type="PANTHER" id="PTHR11054">
    <property type="entry name" value="6-PHOSPHOGLUCONOLACTONASE"/>
    <property type="match status" value="1"/>
</dbReference>
<dbReference type="CDD" id="cd01400">
    <property type="entry name" value="6PGL"/>
    <property type="match status" value="1"/>
</dbReference>
<proteinExistence type="inferred from homology"/>
<dbReference type="GO" id="GO:0005975">
    <property type="term" value="P:carbohydrate metabolic process"/>
    <property type="evidence" value="ECO:0007669"/>
    <property type="project" value="UniProtKB-UniRule"/>
</dbReference>
<evidence type="ECO:0000256" key="1">
    <source>
        <dbReference type="ARBA" id="ARBA00000832"/>
    </source>
</evidence>
<comment type="similarity">
    <text evidence="4 7">Belongs to the glucosamine/galactosamine-6-phosphate isomerase family. 6-phosphogluconolactonase subfamily.</text>
</comment>
<dbReference type="EC" id="3.1.1.31" evidence="5 7"/>
<comment type="function">
    <text evidence="2 7">Hydrolysis of 6-phosphogluconolactone to 6-phosphogluconate.</text>
</comment>
<feature type="domain" description="Glucosamine/galactosamine-6-phosphate isomerase" evidence="8">
    <location>
        <begin position="11"/>
        <end position="231"/>
    </location>
</feature>
<dbReference type="InterPro" id="IPR037171">
    <property type="entry name" value="NagB/RpiA_transferase-like"/>
</dbReference>
<comment type="caution">
    <text evidence="9">The sequence shown here is derived from an EMBL/GenBank/DDBJ whole genome shotgun (WGS) entry which is preliminary data.</text>
</comment>
<dbReference type="InterPro" id="IPR039104">
    <property type="entry name" value="6PGL"/>
</dbReference>
<dbReference type="InterPro" id="IPR005900">
    <property type="entry name" value="6-phosphogluconolactonase_DevB"/>
</dbReference>
<reference evidence="9" key="2">
    <citation type="submission" date="2020-09" db="EMBL/GenBank/DDBJ databases">
        <authorList>
            <person name="Sun Q."/>
            <person name="Zhou Y."/>
        </authorList>
    </citation>
    <scope>NUCLEOTIDE SEQUENCE</scope>
    <source>
        <strain evidence="9">CGMCC 1.12919</strain>
    </source>
</reference>
<reference evidence="9" key="1">
    <citation type="journal article" date="2014" name="Int. J. Syst. Evol. Microbiol.">
        <title>Complete genome sequence of Corynebacterium casei LMG S-19264T (=DSM 44701T), isolated from a smear-ripened cheese.</title>
        <authorList>
            <consortium name="US DOE Joint Genome Institute (JGI-PGF)"/>
            <person name="Walter F."/>
            <person name="Albersmeier A."/>
            <person name="Kalinowski J."/>
            <person name="Ruckert C."/>
        </authorList>
    </citation>
    <scope>NUCLEOTIDE SEQUENCE</scope>
    <source>
        <strain evidence="9">CGMCC 1.12919</strain>
    </source>
</reference>
<dbReference type="GO" id="GO:0017057">
    <property type="term" value="F:6-phosphogluconolactonase activity"/>
    <property type="evidence" value="ECO:0007669"/>
    <property type="project" value="UniProtKB-UniRule"/>
</dbReference>
<organism evidence="9 10">
    <name type="scientific">Chelatococcus reniformis</name>
    <dbReference type="NCBI Taxonomy" id="1494448"/>
    <lineage>
        <taxon>Bacteria</taxon>
        <taxon>Pseudomonadati</taxon>
        <taxon>Pseudomonadota</taxon>
        <taxon>Alphaproteobacteria</taxon>
        <taxon>Hyphomicrobiales</taxon>
        <taxon>Chelatococcaceae</taxon>
        <taxon>Chelatococcus</taxon>
    </lineage>
</organism>
<sequence length="243" mass="26555">MTTIETIVSKDAEALRQSAASWLLEEIEATPGDVFVCLSGGSTPQKLYEALARPPFLETLPWGRIRWFFGDDRFVPPSDERSNARMARLALFDHAPIPPDRIHVIPNLETPEASARAYEATLQQLYGAEILDPNRPLFHVMICGIGLDGHTASLFPGKPALAEETRWVVGVPEAGQTPYVPRVTLTLPALNSSRSTAFLVAGADKRAILARVLAGEDLPAARVTAQEQLSWLVDRAAHPDDVD</sequence>
<name>A0A916X8H9_9HYPH</name>
<evidence type="ECO:0000256" key="2">
    <source>
        <dbReference type="ARBA" id="ARBA00002681"/>
    </source>
</evidence>
<keyword evidence="10" id="KW-1185">Reference proteome</keyword>